<organism evidence="2 3">
    <name type="scientific">Trichoderma gamsii</name>
    <dbReference type="NCBI Taxonomy" id="398673"/>
    <lineage>
        <taxon>Eukaryota</taxon>
        <taxon>Fungi</taxon>
        <taxon>Dikarya</taxon>
        <taxon>Ascomycota</taxon>
        <taxon>Pezizomycotina</taxon>
        <taxon>Sordariomycetes</taxon>
        <taxon>Hypocreomycetidae</taxon>
        <taxon>Hypocreales</taxon>
        <taxon>Hypocreaceae</taxon>
        <taxon>Trichoderma</taxon>
    </lineage>
</organism>
<evidence type="ECO:0000313" key="2">
    <source>
        <dbReference type="EMBL" id="PON29412.1"/>
    </source>
</evidence>
<protein>
    <submittedName>
        <fullName evidence="2">Uncharacterized protein</fullName>
    </submittedName>
</protein>
<feature type="region of interest" description="Disordered" evidence="1">
    <location>
        <begin position="18"/>
        <end position="41"/>
    </location>
</feature>
<reference evidence="2 3" key="1">
    <citation type="journal article" date="2016" name="Genome Announc.">
        <title>Draft Whole-Genome Sequence of Trichoderma gamsii T6085, a Promising Biocontrol Agent of Fusarium Head Blight on Wheat.</title>
        <authorList>
            <person name="Baroncelli R."/>
            <person name="Zapparata A."/>
            <person name="Piaggeschi G."/>
            <person name="Sarrocco S."/>
            <person name="Vannacci G."/>
        </authorList>
    </citation>
    <scope>NUCLEOTIDE SEQUENCE [LARGE SCALE GENOMIC DNA]</scope>
    <source>
        <strain evidence="2 3">T6085</strain>
    </source>
</reference>
<keyword evidence="3" id="KW-1185">Reference proteome</keyword>
<name>A0A2P4ZYN8_9HYPO</name>
<gene>
    <name evidence="2" type="ORF">TGAM01_v201661</name>
</gene>
<dbReference type="Proteomes" id="UP000054821">
    <property type="component" value="Unassembled WGS sequence"/>
</dbReference>
<evidence type="ECO:0000256" key="1">
    <source>
        <dbReference type="SAM" id="MobiDB-lite"/>
    </source>
</evidence>
<sequence>MTEMQELSDKLHSVLKITEEAPTGSPSAYLADSVDRSDSDATEDRAQWREFDRFMDKQAKERPYPKYLYRAHVHGHPFPRLPDVFEGDSDSFGSDYHLWCENNAVSPILVPIDDPMDISTVEDFFYELSLHLGKTSFNLPPRDDDEQPFRSSLVSLSGDFCWTTQRICRIGRITNKKKDQLPGLAIFKSSTIGSSGVRVWRVEDMLSYLDKRLGKNSVHISPDLRRWATNADEFVCWSLVPRDALVAFTPLPGLIKALDGRKKAFLTKEFVDSNYLGDFRRLPLVHISRREYADRASEFVRNIITNVSSLEEAKQLCMHMKEVLSNPYTWGYEVARSVKGLDEAISGLWKQP</sequence>
<dbReference type="RefSeq" id="XP_024406424.1">
    <property type="nucleotide sequence ID" value="XM_024548813.1"/>
</dbReference>
<dbReference type="EMBL" id="JPDN02000004">
    <property type="protein sequence ID" value="PON29412.1"/>
    <property type="molecule type" value="Genomic_DNA"/>
</dbReference>
<evidence type="ECO:0000313" key="3">
    <source>
        <dbReference type="Proteomes" id="UP000054821"/>
    </source>
</evidence>
<comment type="caution">
    <text evidence="2">The sequence shown here is derived from an EMBL/GenBank/DDBJ whole genome shotgun (WGS) entry which is preliminary data.</text>
</comment>
<dbReference type="AlphaFoldDB" id="A0A2P4ZYN8"/>
<proteinExistence type="predicted"/>
<accession>A0A2P4ZYN8</accession>
<dbReference type="GeneID" id="29987302"/>